<dbReference type="InterPro" id="IPR040022">
    <property type="entry name" value="C9orf153-like"/>
</dbReference>
<dbReference type="RefSeq" id="XP_040612157.1">
    <property type="nucleotide sequence ID" value="XM_040756223.1"/>
</dbReference>
<dbReference type="PANTHER" id="PTHR37353:SF1">
    <property type="entry name" value="RIKEN CDNA 4921517D22 GENE"/>
    <property type="match status" value="1"/>
</dbReference>
<evidence type="ECO:0000313" key="2">
    <source>
        <dbReference type="Proteomes" id="UP000886700"/>
    </source>
</evidence>
<dbReference type="PANTHER" id="PTHR37353">
    <property type="entry name" value="RIKEN CDNA 4921517D22 GENE"/>
    <property type="match status" value="1"/>
</dbReference>
<organism evidence="2 3">
    <name type="scientific">Mesocricetus auratus</name>
    <name type="common">Golden hamster</name>
    <dbReference type="NCBI Taxonomy" id="10036"/>
    <lineage>
        <taxon>Eukaryota</taxon>
        <taxon>Metazoa</taxon>
        <taxon>Chordata</taxon>
        <taxon>Craniata</taxon>
        <taxon>Vertebrata</taxon>
        <taxon>Euteleostomi</taxon>
        <taxon>Mammalia</taxon>
        <taxon>Eutheria</taxon>
        <taxon>Euarchontoglires</taxon>
        <taxon>Glires</taxon>
        <taxon>Rodentia</taxon>
        <taxon>Myomorpha</taxon>
        <taxon>Muroidea</taxon>
        <taxon>Cricetidae</taxon>
        <taxon>Cricetinae</taxon>
        <taxon>Mesocricetus</taxon>
    </lineage>
</organism>
<feature type="compositionally biased region" description="Polar residues" evidence="1">
    <location>
        <begin position="30"/>
        <end position="40"/>
    </location>
</feature>
<accession>A0ABM2YBG8</accession>
<reference evidence="3" key="1">
    <citation type="submission" date="2025-08" db="UniProtKB">
        <authorList>
            <consortium name="RefSeq"/>
        </authorList>
    </citation>
    <scope>IDENTIFICATION</scope>
    <source>
        <tissue evidence="3">Liver</tissue>
    </source>
</reference>
<gene>
    <name evidence="3" type="primary">CUNH9orf153</name>
</gene>
<proteinExistence type="predicted"/>
<protein>
    <submittedName>
        <fullName evidence="3">Uncharacterized protein C9orf153 homolog</fullName>
    </submittedName>
</protein>
<evidence type="ECO:0000256" key="1">
    <source>
        <dbReference type="SAM" id="MobiDB-lite"/>
    </source>
</evidence>
<dbReference type="Pfam" id="PF17673">
    <property type="entry name" value="DUF5532"/>
    <property type="match status" value="1"/>
</dbReference>
<feature type="region of interest" description="Disordered" evidence="1">
    <location>
        <begin position="1"/>
        <end position="40"/>
    </location>
</feature>
<dbReference type="Proteomes" id="UP000886700">
    <property type="component" value="Unplaced"/>
</dbReference>
<name>A0ABM2YBG8_MESAU</name>
<evidence type="ECO:0000313" key="3">
    <source>
        <dbReference type="RefSeq" id="XP_040612157.1"/>
    </source>
</evidence>
<keyword evidence="2" id="KW-1185">Reference proteome</keyword>
<dbReference type="GeneID" id="121143787"/>
<feature type="compositionally biased region" description="Basic and acidic residues" evidence="1">
    <location>
        <begin position="9"/>
        <end position="18"/>
    </location>
</feature>
<sequence>MPSSNPDIPKQELEDSDPHTMSLPGHHTGAQDSGTPSSFKCSMSALYESAENFSKESKKSNFQKICGTSFEEARQLLGKNPALRKSEPLPAIQIPAKKEEQKPKSMANLLQHSLLMGSLVPLEQLSQIQQRLIHAGIPPPEHTFPYAFRTDEPMVTPTPPTYRKRTPSATFRKLLLASVTPDRLDFEDKTVRFFPSEAGKQFLDLVDLEWRYFKGLAKWGRMPRKFSVMDIEFTSEKRFVESQGMPGLIFPPLVRKTLETYPQVDSHKERFLLSKMACIEEDLDCDV</sequence>